<dbReference type="GO" id="GO:0009099">
    <property type="term" value="P:L-valine biosynthetic process"/>
    <property type="evidence" value="ECO:0007669"/>
    <property type="project" value="TreeGrafter"/>
</dbReference>
<comment type="catalytic activity">
    <reaction evidence="11">
        <text>L-isoleucine + 2-oxoglutarate = (S)-3-methyl-2-oxopentanoate + L-glutamate</text>
        <dbReference type="Rhea" id="RHEA:24801"/>
        <dbReference type="ChEBI" id="CHEBI:16810"/>
        <dbReference type="ChEBI" id="CHEBI:29985"/>
        <dbReference type="ChEBI" id="CHEBI:35146"/>
        <dbReference type="ChEBI" id="CHEBI:58045"/>
        <dbReference type="EC" id="2.6.1.42"/>
    </reaction>
</comment>
<keyword evidence="3 11" id="KW-0032">Aminotransferase</keyword>
<keyword evidence="6 10" id="KW-0663">Pyridoxal phosphate</keyword>
<dbReference type="PIRSF" id="PIRSF006468">
    <property type="entry name" value="BCAT1"/>
    <property type="match status" value="1"/>
</dbReference>
<evidence type="ECO:0000256" key="2">
    <source>
        <dbReference type="ARBA" id="ARBA00009320"/>
    </source>
</evidence>
<comment type="catalytic activity">
    <reaction evidence="11">
        <text>L-valine + 2-oxoglutarate = 3-methyl-2-oxobutanoate + L-glutamate</text>
        <dbReference type="Rhea" id="RHEA:24813"/>
        <dbReference type="ChEBI" id="CHEBI:11851"/>
        <dbReference type="ChEBI" id="CHEBI:16810"/>
        <dbReference type="ChEBI" id="CHEBI:29985"/>
        <dbReference type="ChEBI" id="CHEBI:57762"/>
        <dbReference type="EC" id="2.6.1.42"/>
    </reaction>
</comment>
<dbReference type="NCBIfam" id="NF009897">
    <property type="entry name" value="PRK13357.1"/>
    <property type="match status" value="1"/>
</dbReference>
<evidence type="ECO:0000256" key="11">
    <source>
        <dbReference type="RuleBase" id="RU004517"/>
    </source>
</evidence>
<feature type="region of interest" description="Disordered" evidence="12">
    <location>
        <begin position="1"/>
        <end position="35"/>
    </location>
</feature>
<evidence type="ECO:0000256" key="3">
    <source>
        <dbReference type="ARBA" id="ARBA00022576"/>
    </source>
</evidence>
<dbReference type="Gene3D" id="3.30.470.10">
    <property type="match status" value="1"/>
</dbReference>
<dbReference type="Pfam" id="PF01063">
    <property type="entry name" value="Aminotran_4"/>
    <property type="match status" value="1"/>
</dbReference>
<evidence type="ECO:0000313" key="13">
    <source>
        <dbReference type="EMBL" id="WFC93573.1"/>
    </source>
</evidence>
<feature type="modified residue" description="N6-(pyridoxal phosphate)lysine" evidence="8">
    <location>
        <position position="212"/>
    </location>
</feature>
<comment type="cofactor">
    <cofactor evidence="1 10">
        <name>pyridoxal 5'-phosphate</name>
        <dbReference type="ChEBI" id="CHEBI:597326"/>
    </cofactor>
</comment>
<evidence type="ECO:0000256" key="9">
    <source>
        <dbReference type="RuleBase" id="RU004106"/>
    </source>
</evidence>
<evidence type="ECO:0000256" key="5">
    <source>
        <dbReference type="ARBA" id="ARBA00022679"/>
    </source>
</evidence>
<dbReference type="GO" id="GO:0005739">
    <property type="term" value="C:mitochondrion"/>
    <property type="evidence" value="ECO:0007669"/>
    <property type="project" value="TreeGrafter"/>
</dbReference>
<dbReference type="Proteomes" id="UP001216638">
    <property type="component" value="Chromosome 1"/>
</dbReference>
<evidence type="ECO:0000256" key="7">
    <source>
        <dbReference type="ARBA" id="ARBA00023304"/>
    </source>
</evidence>
<dbReference type="InterPro" id="IPR001544">
    <property type="entry name" value="Aminotrans_IV"/>
</dbReference>
<dbReference type="InterPro" id="IPR018300">
    <property type="entry name" value="Aminotrans_IV_CS"/>
</dbReference>
<dbReference type="EMBL" id="CP119951">
    <property type="protein sequence ID" value="WFC93573.1"/>
    <property type="molecule type" value="Genomic_DNA"/>
</dbReference>
<keyword evidence="14" id="KW-1185">Reference proteome</keyword>
<dbReference type="CDD" id="cd01557">
    <property type="entry name" value="BCAT_beta_family"/>
    <property type="match status" value="1"/>
</dbReference>
<dbReference type="InterPro" id="IPR036038">
    <property type="entry name" value="Aminotransferase-like"/>
</dbReference>
<reference evidence="13" key="1">
    <citation type="submission" date="2023-03" db="EMBL/GenBank/DDBJ databases">
        <title>Mating type loci evolution in Malassezia.</title>
        <authorList>
            <person name="Coelho M.A."/>
        </authorList>
    </citation>
    <scope>NUCLEOTIDE SEQUENCE</scope>
    <source>
        <strain evidence="13">CBS 14135</strain>
    </source>
</reference>
<keyword evidence="4 11" id="KW-0028">Amino-acid biosynthesis</keyword>
<dbReference type="EC" id="2.6.1.42" evidence="11"/>
<dbReference type="FunFam" id="3.20.10.10:FF:000004">
    <property type="entry name" value="Branched-chain-amino-acid aminotransferase"/>
    <property type="match status" value="1"/>
</dbReference>
<dbReference type="InterPro" id="IPR005786">
    <property type="entry name" value="B_amino_transII"/>
</dbReference>
<dbReference type="InterPro" id="IPR043132">
    <property type="entry name" value="BCAT-like_C"/>
</dbReference>
<keyword evidence="7 11" id="KW-0100">Branched-chain amino acid biosynthesis</keyword>
<dbReference type="Gene3D" id="3.20.10.10">
    <property type="entry name" value="D-amino Acid Aminotransferase, subunit A, domain 2"/>
    <property type="match status" value="1"/>
</dbReference>
<dbReference type="GO" id="GO:0004084">
    <property type="term" value="F:branched-chain-amino-acid transaminase activity"/>
    <property type="evidence" value="ECO:0007669"/>
    <property type="project" value="UniProtKB-EC"/>
</dbReference>
<evidence type="ECO:0000256" key="6">
    <source>
        <dbReference type="ARBA" id="ARBA00022898"/>
    </source>
</evidence>
<keyword evidence="5 11" id="KW-0808">Transferase</keyword>
<dbReference type="InterPro" id="IPR043131">
    <property type="entry name" value="BCAT-like_N"/>
</dbReference>
<accession>A0AAF0IR59</accession>
<dbReference type="PROSITE" id="PS00770">
    <property type="entry name" value="AA_TRANSFER_CLASS_4"/>
    <property type="match status" value="1"/>
</dbReference>
<evidence type="ECO:0000313" key="14">
    <source>
        <dbReference type="Proteomes" id="UP001216638"/>
    </source>
</evidence>
<evidence type="ECO:0000256" key="8">
    <source>
        <dbReference type="PIRSR" id="PIRSR006468-1"/>
    </source>
</evidence>
<dbReference type="NCBIfam" id="TIGR01123">
    <property type="entry name" value="ilvE_II"/>
    <property type="match status" value="1"/>
</dbReference>
<dbReference type="InterPro" id="IPR033939">
    <property type="entry name" value="BCAT_family"/>
</dbReference>
<sequence>MSSHPVHPESTTRAPLDASRLKVEKNPKAGTPPPPEQLVFGQTFTDHMLVVPWTAEGGWGEPKIQAYSPLSLQPSSIIFHYAPSLFEGLKAYKNPKGEVRLFRPDMNAARMNRSAERISLPTFDGDELVKLLKKLVEIDANWVPEKEGYSLYLRPTLIGTQPSLGVGETKEALLFVIMSPVGPYYSSVVKPVALEANPERVRAWPGGTGDAKLGANYGPCILPQREAAKKGYQQNLWLFGDEHYLTEVGTMNLFVVLKNDDGSYEVVTPPLNGMILPGVTRDSVLGLLRAHESGQSPLSNLPKIHVSEREIKMQELQDAAAQGKLVEVFGAGTAAVISPVDRIGYQGKDIHVPVTSSGFGPVAEVMLNTLSAIQWGKVEHPWSVPVSK</sequence>
<gene>
    <name evidence="13" type="ORF">MBRA1_000194</name>
</gene>
<dbReference type="PANTHER" id="PTHR11825:SF44">
    <property type="entry name" value="BRANCHED-CHAIN-AMINO-ACID AMINOTRANSFERASE"/>
    <property type="match status" value="1"/>
</dbReference>
<feature type="compositionally biased region" description="Polar residues" evidence="12">
    <location>
        <begin position="1"/>
        <end position="13"/>
    </location>
</feature>
<evidence type="ECO:0000256" key="12">
    <source>
        <dbReference type="SAM" id="MobiDB-lite"/>
    </source>
</evidence>
<dbReference type="SUPFAM" id="SSF56752">
    <property type="entry name" value="D-aminoacid aminotransferase-like PLP-dependent enzymes"/>
    <property type="match status" value="1"/>
</dbReference>
<dbReference type="FunFam" id="3.30.470.10:FF:000005">
    <property type="entry name" value="Branched-chain-amino-acid aminotransferase"/>
    <property type="match status" value="1"/>
</dbReference>
<dbReference type="PANTHER" id="PTHR11825">
    <property type="entry name" value="SUBGROUP IIII AMINOTRANSFERASE"/>
    <property type="match status" value="1"/>
</dbReference>
<name>A0AAF0IR59_9BASI</name>
<evidence type="ECO:0000256" key="10">
    <source>
        <dbReference type="RuleBase" id="RU004516"/>
    </source>
</evidence>
<evidence type="ECO:0000256" key="1">
    <source>
        <dbReference type="ARBA" id="ARBA00001933"/>
    </source>
</evidence>
<proteinExistence type="inferred from homology"/>
<protein>
    <recommendedName>
        <fullName evidence="11">Branched-chain-amino-acid aminotransferase</fullName>
        <ecNumber evidence="11">2.6.1.42</ecNumber>
    </recommendedName>
</protein>
<comment type="similarity">
    <text evidence="2 9">Belongs to the class-IV pyridoxal-phosphate-dependent aminotransferase family.</text>
</comment>
<dbReference type="AlphaFoldDB" id="A0AAF0IR59"/>
<organism evidence="13 14">
    <name type="scientific">Malassezia brasiliensis</name>
    <dbReference type="NCBI Taxonomy" id="1821822"/>
    <lineage>
        <taxon>Eukaryota</taxon>
        <taxon>Fungi</taxon>
        <taxon>Dikarya</taxon>
        <taxon>Basidiomycota</taxon>
        <taxon>Ustilaginomycotina</taxon>
        <taxon>Malasseziomycetes</taxon>
        <taxon>Malasseziales</taxon>
        <taxon>Malasseziaceae</taxon>
        <taxon>Malassezia</taxon>
    </lineage>
</organism>
<dbReference type="GO" id="GO:0009098">
    <property type="term" value="P:L-leucine biosynthetic process"/>
    <property type="evidence" value="ECO:0007669"/>
    <property type="project" value="TreeGrafter"/>
</dbReference>
<evidence type="ECO:0000256" key="4">
    <source>
        <dbReference type="ARBA" id="ARBA00022605"/>
    </source>
</evidence>
<comment type="catalytic activity">
    <reaction evidence="11">
        <text>L-leucine + 2-oxoglutarate = 4-methyl-2-oxopentanoate + L-glutamate</text>
        <dbReference type="Rhea" id="RHEA:18321"/>
        <dbReference type="ChEBI" id="CHEBI:16810"/>
        <dbReference type="ChEBI" id="CHEBI:17865"/>
        <dbReference type="ChEBI" id="CHEBI:29985"/>
        <dbReference type="ChEBI" id="CHEBI:57427"/>
        <dbReference type="EC" id="2.6.1.42"/>
    </reaction>
</comment>